<gene>
    <name evidence="5" type="ORF">AB8998_06115</name>
</gene>
<dbReference type="PANTHER" id="PTHR37042:SF4">
    <property type="entry name" value="OUTER MEMBRANE PROTEIN RV1973"/>
    <property type="match status" value="1"/>
</dbReference>
<evidence type="ECO:0000313" key="5">
    <source>
        <dbReference type="EMBL" id="MEY8014611.1"/>
    </source>
</evidence>
<sequence length="242" mass="26045">MPPRKLPAEPPEADGVIPVASSPSHADEDELAQAEARAEAARSRATLLRRQAEAASNGHGDHVAHDEPALEWPSSRRRRLRRPGREALTASAAVVLICTSLAGSGGLVWHHRMVAQQTQRAAKFSATARDAVVAMMTIEPGTARDDMQRFVDDTTGLFKASILMSAERYLKAVQELKISSKVAVQAVGVESMTKDSAVVLVAAKSELSKPDQAKPAVRSMRVVVSVEEDNGQPKVSRLEFVP</sequence>
<feature type="region of interest" description="Disordered" evidence="3">
    <location>
        <begin position="1"/>
        <end position="83"/>
    </location>
</feature>
<dbReference type="RefSeq" id="WP_369737058.1">
    <property type="nucleotide sequence ID" value="NZ_JBGEDP010000001.1"/>
</dbReference>
<protein>
    <recommendedName>
        <fullName evidence="7">Mce associated membrane protein</fullName>
    </recommendedName>
</protein>
<dbReference type="Proteomes" id="UP001564760">
    <property type="component" value="Unassembled WGS sequence"/>
</dbReference>
<keyword evidence="2 4" id="KW-0472">Membrane</keyword>
<organism evidence="5 6">
    <name type="scientific">Mycobacterium servetii</name>
    <dbReference type="NCBI Taxonomy" id="3237418"/>
    <lineage>
        <taxon>Bacteria</taxon>
        <taxon>Bacillati</taxon>
        <taxon>Actinomycetota</taxon>
        <taxon>Actinomycetes</taxon>
        <taxon>Mycobacteriales</taxon>
        <taxon>Mycobacteriaceae</taxon>
        <taxon>Mycobacterium</taxon>
    </lineage>
</organism>
<feature type="compositionally biased region" description="Basic and acidic residues" evidence="3">
    <location>
        <begin position="59"/>
        <end position="68"/>
    </location>
</feature>
<evidence type="ECO:0000256" key="3">
    <source>
        <dbReference type="SAM" id="MobiDB-lite"/>
    </source>
</evidence>
<evidence type="ECO:0000256" key="2">
    <source>
        <dbReference type="ARBA" id="ARBA00023136"/>
    </source>
</evidence>
<feature type="transmembrane region" description="Helical" evidence="4">
    <location>
        <begin position="87"/>
        <end position="109"/>
    </location>
</feature>
<comment type="caution">
    <text evidence="5">The sequence shown here is derived from an EMBL/GenBank/DDBJ whole genome shotgun (WGS) entry which is preliminary data.</text>
</comment>
<keyword evidence="4" id="KW-1133">Transmembrane helix</keyword>
<keyword evidence="6" id="KW-1185">Reference proteome</keyword>
<evidence type="ECO:0000256" key="4">
    <source>
        <dbReference type="SAM" id="Phobius"/>
    </source>
</evidence>
<dbReference type="PANTHER" id="PTHR37042">
    <property type="entry name" value="OUTER MEMBRANE PROTEIN RV1973"/>
    <property type="match status" value="1"/>
</dbReference>
<keyword evidence="4" id="KW-0812">Transmembrane</keyword>
<reference evidence="5 6" key="1">
    <citation type="submission" date="2024-08" db="EMBL/GenBank/DDBJ databases">
        <title>Mycobacterium servetensis sp. nov., a novel rapid-growing mycobacterial species recovered from a human patient in Zaragoza, Spain.</title>
        <authorList>
            <person name="Tristancho-Baro A.I."/>
            <person name="Buenestado-Serrano S."/>
            <person name="Garcia De Viedma D."/>
            <person name="Milagro-Beamonte A."/>
            <person name="Burillo N."/>
            <person name="Sanz S."/>
            <person name="Lopez-Calleja A.I."/>
            <person name="Penas-Utrilla D."/>
            <person name="Guardingo M."/>
            <person name="Garcia M.J."/>
            <person name="Vinuelas-Bayon J."/>
        </authorList>
    </citation>
    <scope>NUCLEOTIDE SEQUENCE [LARGE SCALE GENOMIC DNA]</scope>
    <source>
        <strain evidence="6">HUMS_12744610</strain>
    </source>
</reference>
<comment type="subcellular location">
    <subcellularLocation>
        <location evidence="1">Membrane</location>
    </subcellularLocation>
</comment>
<evidence type="ECO:0000313" key="6">
    <source>
        <dbReference type="Proteomes" id="UP001564760"/>
    </source>
</evidence>
<feature type="compositionally biased region" description="Pro residues" evidence="3">
    <location>
        <begin position="1"/>
        <end position="10"/>
    </location>
</feature>
<evidence type="ECO:0000256" key="1">
    <source>
        <dbReference type="ARBA" id="ARBA00004370"/>
    </source>
</evidence>
<proteinExistence type="predicted"/>
<name>A0ABV4BZB4_9MYCO</name>
<evidence type="ECO:0008006" key="7">
    <source>
        <dbReference type="Google" id="ProtNLM"/>
    </source>
</evidence>
<dbReference type="EMBL" id="JBGEDP010000001">
    <property type="protein sequence ID" value="MEY8014611.1"/>
    <property type="molecule type" value="Genomic_DNA"/>
</dbReference>
<accession>A0ABV4BZB4</accession>